<organism evidence="1 2">
    <name type="scientific">Solanum tuberosum</name>
    <name type="common">Potato</name>
    <dbReference type="NCBI Taxonomy" id="4113"/>
    <lineage>
        <taxon>Eukaryota</taxon>
        <taxon>Viridiplantae</taxon>
        <taxon>Streptophyta</taxon>
        <taxon>Embryophyta</taxon>
        <taxon>Tracheophyta</taxon>
        <taxon>Spermatophyta</taxon>
        <taxon>Magnoliopsida</taxon>
        <taxon>eudicotyledons</taxon>
        <taxon>Gunneridae</taxon>
        <taxon>Pentapetalae</taxon>
        <taxon>asterids</taxon>
        <taxon>lamiids</taxon>
        <taxon>Solanales</taxon>
        <taxon>Solanaceae</taxon>
        <taxon>Solanoideae</taxon>
        <taxon>Solaneae</taxon>
        <taxon>Solanum</taxon>
    </lineage>
</organism>
<dbReference type="Gramene" id="PGSC0003DMT400094527">
    <property type="protein sequence ID" value="PGSC0003DMT400094527"/>
    <property type="gene ID" value="PGSC0003DMG400044098"/>
</dbReference>
<keyword evidence="2" id="KW-1185">Reference proteome</keyword>
<accession>M1DUB4</accession>
<name>M1DUB4_SOLTU</name>
<reference evidence="2" key="1">
    <citation type="journal article" date="2011" name="Nature">
        <title>Genome sequence and analysis of the tuber crop potato.</title>
        <authorList>
            <consortium name="The Potato Genome Sequencing Consortium"/>
        </authorList>
    </citation>
    <scope>NUCLEOTIDE SEQUENCE [LARGE SCALE GENOMIC DNA]</scope>
    <source>
        <strain evidence="2">cv. DM1-3 516 R44</strain>
    </source>
</reference>
<protein>
    <submittedName>
        <fullName evidence="1">Gag-pol polyprotein</fullName>
    </submittedName>
</protein>
<dbReference type="AlphaFoldDB" id="M1DUB4"/>
<dbReference type="HOGENOM" id="CLU_2254907_0_0_1"/>
<dbReference type="Proteomes" id="UP000011115">
    <property type="component" value="Unassembled WGS sequence"/>
</dbReference>
<reference evidence="1" key="2">
    <citation type="submission" date="2015-06" db="UniProtKB">
        <authorList>
            <consortium name="EnsemblPlants"/>
        </authorList>
    </citation>
    <scope>IDENTIFICATION</scope>
    <source>
        <strain evidence="1">DM1-3 516 R44</strain>
    </source>
</reference>
<evidence type="ECO:0000313" key="2">
    <source>
        <dbReference type="Proteomes" id="UP000011115"/>
    </source>
</evidence>
<sequence length="108" mass="12359">LLEPFSVSTRVGDLVIARQVYINCSVTVSLKVSSPNVVELEMIDFDIILGMDLLHSCYASIDCRTRIVHFQFPDEPILEWKGSSLAPMGRFISYLKDRKMISESYLYH</sequence>
<evidence type="ECO:0000313" key="1">
    <source>
        <dbReference type="EnsemblPlants" id="PGSC0003DMT400094527"/>
    </source>
</evidence>
<dbReference type="PaxDb" id="4113-PGSC0003DMT400094527"/>
<dbReference type="InterPro" id="IPR021109">
    <property type="entry name" value="Peptidase_aspartic_dom_sf"/>
</dbReference>
<dbReference type="InParanoid" id="M1DUB4"/>
<proteinExistence type="predicted"/>
<dbReference type="Gene3D" id="2.40.70.10">
    <property type="entry name" value="Acid Proteases"/>
    <property type="match status" value="1"/>
</dbReference>
<dbReference type="Pfam" id="PF08284">
    <property type="entry name" value="RVP_2"/>
    <property type="match status" value="1"/>
</dbReference>
<dbReference type="EnsemblPlants" id="PGSC0003DMT400094527">
    <property type="protein sequence ID" value="PGSC0003DMT400094527"/>
    <property type="gene ID" value="PGSC0003DMG400044098"/>
</dbReference>